<dbReference type="PROSITE" id="PS50059">
    <property type="entry name" value="FKBP_PPIASE"/>
    <property type="match status" value="1"/>
</dbReference>
<dbReference type="RefSeq" id="WP_044527041.1">
    <property type="nucleotide sequence ID" value="NZ_CP009440.1"/>
</dbReference>
<protein>
    <recommendedName>
        <fullName evidence="5">Peptidyl-prolyl cis-trans isomerase</fullName>
        <ecNumber evidence="5">5.2.1.8</ecNumber>
    </recommendedName>
</protein>
<dbReference type="InterPro" id="IPR000774">
    <property type="entry name" value="PPIase_FKBP_N"/>
</dbReference>
<evidence type="ECO:0000256" key="6">
    <source>
        <dbReference type="SAM" id="SignalP"/>
    </source>
</evidence>
<organism evidence="8 9">
    <name type="scientific">Francisella philomiragia</name>
    <dbReference type="NCBI Taxonomy" id="28110"/>
    <lineage>
        <taxon>Bacteria</taxon>
        <taxon>Pseudomonadati</taxon>
        <taxon>Pseudomonadota</taxon>
        <taxon>Gammaproteobacteria</taxon>
        <taxon>Thiotrichales</taxon>
        <taxon>Francisellaceae</taxon>
        <taxon>Francisella</taxon>
    </lineage>
</organism>
<evidence type="ECO:0000256" key="2">
    <source>
        <dbReference type="ARBA" id="ARBA00023110"/>
    </source>
</evidence>
<dbReference type="InterPro" id="IPR046357">
    <property type="entry name" value="PPIase_dom_sf"/>
</dbReference>
<dbReference type="EMBL" id="CP009440">
    <property type="protein sequence ID" value="AJI53268.1"/>
    <property type="molecule type" value="Genomic_DNA"/>
</dbReference>
<dbReference type="EC" id="5.2.1.8" evidence="5"/>
<feature type="chain" id="PRO_5002120291" description="Peptidyl-prolyl cis-trans isomerase" evidence="6">
    <location>
        <begin position="20"/>
        <end position="260"/>
    </location>
</feature>
<dbReference type="PANTHER" id="PTHR10516">
    <property type="entry name" value="PEPTIDYL-PROLYL CIS-TRANS ISOMERASE"/>
    <property type="match status" value="1"/>
</dbReference>
<dbReference type="GO" id="GO:0006457">
    <property type="term" value="P:protein folding"/>
    <property type="evidence" value="ECO:0007669"/>
    <property type="project" value="InterPro"/>
</dbReference>
<name>A0A0B6D6H7_9GAMM</name>
<dbReference type="Pfam" id="PF00254">
    <property type="entry name" value="FKBP_C"/>
    <property type="match status" value="1"/>
</dbReference>
<keyword evidence="3 4" id="KW-0413">Isomerase</keyword>
<dbReference type="Proteomes" id="UP000031830">
    <property type="component" value="Chromosome"/>
</dbReference>
<dbReference type="InterPro" id="IPR001179">
    <property type="entry name" value="PPIase_FKBP_dom"/>
</dbReference>
<dbReference type="OrthoDB" id="9814548at2"/>
<keyword evidence="6" id="KW-0732">Signal</keyword>
<accession>A0A0B6D6H7</accession>
<dbReference type="InterPro" id="IPR036944">
    <property type="entry name" value="PPIase_FKBP_N_sf"/>
</dbReference>
<feature type="domain" description="PPIase FKBP-type" evidence="7">
    <location>
        <begin position="154"/>
        <end position="259"/>
    </location>
</feature>
<dbReference type="STRING" id="28110.KU46_484"/>
<gene>
    <name evidence="8" type="primary">mip</name>
    <name evidence="8" type="ORF">LA55_2053</name>
</gene>
<dbReference type="Gene3D" id="3.10.50.40">
    <property type="match status" value="1"/>
</dbReference>
<comment type="similarity">
    <text evidence="5">Belongs to the FKBP-type PPIase family.</text>
</comment>
<proteinExistence type="inferred from homology"/>
<evidence type="ECO:0000259" key="7">
    <source>
        <dbReference type="PROSITE" id="PS50059"/>
    </source>
</evidence>
<evidence type="ECO:0000313" key="8">
    <source>
        <dbReference type="EMBL" id="AJI53268.1"/>
    </source>
</evidence>
<dbReference type="SUPFAM" id="SSF54534">
    <property type="entry name" value="FKBP-like"/>
    <property type="match status" value="1"/>
</dbReference>
<reference evidence="8 9" key="1">
    <citation type="journal article" date="2015" name="Genome Announc.">
        <title>Genome sequencing of 18 francisella strains to aid in assay development and testing.</title>
        <authorList>
            <person name="Johnson S.L."/>
            <person name="Daligault H.E."/>
            <person name="Davenport K.W."/>
            <person name="Coyne S.R."/>
            <person name="Frey K.G."/>
            <person name="Koroleva G.I."/>
            <person name="Broomall S.M."/>
            <person name="Bishop-Lilly K.A."/>
            <person name="Bruce D.C."/>
            <person name="Chertkov O."/>
            <person name="Freitas T."/>
            <person name="Jaissle J."/>
            <person name="Ladner J.T."/>
            <person name="Rosenzweig C.N."/>
            <person name="Gibbons H.S."/>
            <person name="Palacios G.F."/>
            <person name="Redden C.L."/>
            <person name="Xu Y."/>
            <person name="Minogue T.D."/>
            <person name="Chain P.S."/>
        </authorList>
    </citation>
    <scope>NUCLEOTIDE SEQUENCE [LARGE SCALE GENOMIC DNA]</scope>
    <source>
        <strain evidence="8 9">GA01-2794</strain>
    </source>
</reference>
<feature type="signal peptide" evidence="6">
    <location>
        <begin position="1"/>
        <end position="19"/>
    </location>
</feature>
<keyword evidence="2 4" id="KW-0697">Rotamase</keyword>
<dbReference type="InterPro" id="IPR050689">
    <property type="entry name" value="FKBP-type_PPIase"/>
</dbReference>
<dbReference type="Gene3D" id="1.10.287.460">
    <property type="entry name" value="Peptidyl-prolyl cis-trans isomerase, FKBP-type, N-terminal domain"/>
    <property type="match status" value="1"/>
</dbReference>
<evidence type="ECO:0000256" key="4">
    <source>
        <dbReference type="PROSITE-ProRule" id="PRU00277"/>
    </source>
</evidence>
<evidence type="ECO:0000256" key="1">
    <source>
        <dbReference type="ARBA" id="ARBA00000971"/>
    </source>
</evidence>
<evidence type="ECO:0000313" key="9">
    <source>
        <dbReference type="Proteomes" id="UP000031830"/>
    </source>
</evidence>
<evidence type="ECO:0000256" key="3">
    <source>
        <dbReference type="ARBA" id="ARBA00023235"/>
    </source>
</evidence>
<dbReference type="Pfam" id="PF01346">
    <property type="entry name" value="FKBP_N"/>
    <property type="match status" value="1"/>
</dbReference>
<evidence type="ECO:0000256" key="5">
    <source>
        <dbReference type="RuleBase" id="RU003915"/>
    </source>
</evidence>
<dbReference type="AlphaFoldDB" id="A0A0B6D6H7"/>
<comment type="catalytic activity">
    <reaction evidence="1 4 5">
        <text>[protein]-peptidylproline (omega=180) = [protein]-peptidylproline (omega=0)</text>
        <dbReference type="Rhea" id="RHEA:16237"/>
        <dbReference type="Rhea" id="RHEA-COMP:10747"/>
        <dbReference type="Rhea" id="RHEA-COMP:10748"/>
        <dbReference type="ChEBI" id="CHEBI:83833"/>
        <dbReference type="ChEBI" id="CHEBI:83834"/>
        <dbReference type="EC" id="5.2.1.8"/>
    </reaction>
</comment>
<dbReference type="PANTHER" id="PTHR10516:SF443">
    <property type="entry name" value="FK506-BINDING PROTEIN 59-RELATED"/>
    <property type="match status" value="1"/>
</dbReference>
<dbReference type="KEGG" id="fpz:LA55_2053"/>
<sequence>MKKLTIAISSILLSTAVFAADAPTTTASSAKAESNGVDMGKVSYIIGRGVGEQLSKGKITIDQANFDKGLQSALAGQKSEIPEAKAQQIMQAFQKEMMEKMQKAQIEAATNNLKLANDFQQAIAKVDGIKEVDGSKGVYIQVLKQGDGAQPTKSDSVTVNYRGTTPTQAYADDKETAIKTIQEGNLIGDQFDSSYDRGTPATFPLSGVVKCWQDAIPQMKVGEKAIVYCAPDTAYGTSGNAAIGPNQLLSFQVELLKVNS</sequence>
<dbReference type="GO" id="GO:0003755">
    <property type="term" value="F:peptidyl-prolyl cis-trans isomerase activity"/>
    <property type="evidence" value="ECO:0007669"/>
    <property type="project" value="UniProtKB-UniRule"/>
</dbReference>